<dbReference type="Gene3D" id="2.40.170.20">
    <property type="entry name" value="TonB-dependent receptor, beta-barrel domain"/>
    <property type="match status" value="1"/>
</dbReference>
<evidence type="ECO:0000256" key="12">
    <source>
        <dbReference type="PROSITE-ProRule" id="PRU01360"/>
    </source>
</evidence>
<keyword evidence="4" id="KW-0410">Iron transport</keyword>
<evidence type="ECO:0000256" key="5">
    <source>
        <dbReference type="ARBA" id="ARBA00022692"/>
    </source>
</evidence>
<dbReference type="SUPFAM" id="SSF56935">
    <property type="entry name" value="Porins"/>
    <property type="match status" value="1"/>
</dbReference>
<dbReference type="Proteomes" id="UP000218151">
    <property type="component" value="Unassembled WGS sequence"/>
</dbReference>
<evidence type="ECO:0000313" key="18">
    <source>
        <dbReference type="EMBL" id="PAX06640.1"/>
    </source>
</evidence>
<dbReference type="EMBL" id="NSLI01000005">
    <property type="protein sequence ID" value="PAX06640.1"/>
    <property type="molecule type" value="Genomic_DNA"/>
</dbReference>
<dbReference type="RefSeq" id="WP_095999385.1">
    <property type="nucleotide sequence ID" value="NZ_NSLI01000005.1"/>
</dbReference>
<keyword evidence="8" id="KW-0406">Ion transport</keyword>
<gene>
    <name evidence="18" type="ORF">CKY28_15995</name>
</gene>
<evidence type="ECO:0000256" key="8">
    <source>
        <dbReference type="ARBA" id="ARBA00023065"/>
    </source>
</evidence>
<keyword evidence="19" id="KW-1185">Reference proteome</keyword>
<feature type="compositionally biased region" description="Low complexity" evidence="14">
    <location>
        <begin position="30"/>
        <end position="42"/>
    </location>
</feature>
<feature type="chain" id="PRO_5012246057" evidence="15">
    <location>
        <begin position="22"/>
        <end position="832"/>
    </location>
</feature>
<reference evidence="19" key="1">
    <citation type="submission" date="2017-09" db="EMBL/GenBank/DDBJ databases">
        <authorList>
            <person name="Feng G."/>
            <person name="Zhu H."/>
        </authorList>
    </citation>
    <scope>NUCLEOTIDE SEQUENCE [LARGE SCALE GENOMIC DNA]</scope>
    <source>
        <strain evidence="19">1PNM-20</strain>
    </source>
</reference>
<evidence type="ECO:0000256" key="13">
    <source>
        <dbReference type="RuleBase" id="RU003357"/>
    </source>
</evidence>
<proteinExistence type="inferred from homology"/>
<keyword evidence="2 12" id="KW-0813">Transport</keyword>
<keyword evidence="11 12" id="KW-0998">Cell outer membrane</keyword>
<evidence type="ECO:0000256" key="6">
    <source>
        <dbReference type="ARBA" id="ARBA00022729"/>
    </source>
</evidence>
<evidence type="ECO:0000256" key="7">
    <source>
        <dbReference type="ARBA" id="ARBA00023004"/>
    </source>
</evidence>
<keyword evidence="6 15" id="KW-0732">Signal</keyword>
<dbReference type="InterPro" id="IPR036942">
    <property type="entry name" value="Beta-barrel_TonB_sf"/>
</dbReference>
<evidence type="ECO:0000256" key="3">
    <source>
        <dbReference type="ARBA" id="ARBA00022452"/>
    </source>
</evidence>
<feature type="region of interest" description="Disordered" evidence="14">
    <location>
        <begin position="26"/>
        <end position="45"/>
    </location>
</feature>
<dbReference type="Gene3D" id="2.170.130.10">
    <property type="entry name" value="TonB-dependent receptor, plug domain"/>
    <property type="match status" value="1"/>
</dbReference>
<keyword evidence="9 13" id="KW-0798">TonB box</keyword>
<evidence type="ECO:0000256" key="9">
    <source>
        <dbReference type="ARBA" id="ARBA00023077"/>
    </source>
</evidence>
<dbReference type="GO" id="GO:0009279">
    <property type="term" value="C:cell outer membrane"/>
    <property type="evidence" value="ECO:0007669"/>
    <property type="project" value="UniProtKB-SubCell"/>
</dbReference>
<evidence type="ECO:0000259" key="16">
    <source>
        <dbReference type="Pfam" id="PF00593"/>
    </source>
</evidence>
<dbReference type="PANTHER" id="PTHR32552">
    <property type="entry name" value="FERRICHROME IRON RECEPTOR-RELATED"/>
    <property type="match status" value="1"/>
</dbReference>
<name>A0A2A2SBS7_9SPHN</name>
<dbReference type="Pfam" id="PF07715">
    <property type="entry name" value="Plug"/>
    <property type="match status" value="1"/>
</dbReference>
<feature type="domain" description="TonB-dependent receptor plug" evidence="17">
    <location>
        <begin position="65"/>
        <end position="177"/>
    </location>
</feature>
<evidence type="ECO:0000259" key="17">
    <source>
        <dbReference type="Pfam" id="PF07715"/>
    </source>
</evidence>
<evidence type="ECO:0000256" key="14">
    <source>
        <dbReference type="SAM" id="MobiDB-lite"/>
    </source>
</evidence>
<comment type="subcellular location">
    <subcellularLocation>
        <location evidence="1 12">Cell outer membrane</location>
        <topology evidence="1 12">Multi-pass membrane protein</topology>
    </subcellularLocation>
</comment>
<evidence type="ECO:0000256" key="1">
    <source>
        <dbReference type="ARBA" id="ARBA00004571"/>
    </source>
</evidence>
<keyword evidence="18" id="KW-0675">Receptor</keyword>
<evidence type="ECO:0000256" key="2">
    <source>
        <dbReference type="ARBA" id="ARBA00022448"/>
    </source>
</evidence>
<dbReference type="PROSITE" id="PS52016">
    <property type="entry name" value="TONB_DEPENDENT_REC_3"/>
    <property type="match status" value="1"/>
</dbReference>
<keyword evidence="7" id="KW-0408">Iron</keyword>
<sequence>MKATSLLLAASVLALAVPAAAQDITPPPDAAGQAQQAPLAQDGELEGEQAGDIVVTAVARGTNRLDSSVSVSSLGEEEIQKIAPRSVAEVFRNIPGIRSESSGGEGNANIAVRGLPVASGGAKFLQLQEDGLPVLEFGDITFGNADIFLRSDFNVARVEAVRGGSASTFASNSPGGVINLISKTGETQGGSIQGTLGLDYEEYRVDADYGGRLAPDLRFHIGGFYRQGEGPRRAGYDGNKGGQIKANITKEFAGGYLRVFGKYLNDRAIGYLPNPVLVRGSNGDPDYQNVPGFRINRDTLHSRYFTTNVTLDADNRLTTNDIRDGQHPVVFAAGFEVQGEFADGWTVTNRFRFSDVSGRFISNFPGSVDTAAGTATALGGAGATARYFNGPNAGQAVPANQLVASIVVFDTKLNSLDNITNDLRLGRQFELGGGTLDLTGGFYASQQEIDTAWLWTSTLLEVRGRGNAALVDVRGPAGQVVTQDGFYGYGARFFGNCCRRRYDVTYETYAPFASATFSSGGLTLDGSLRYDFGNAEGAVYGSDLGGGRVGITRGDINADGVITPPETQVAFIPYAQPAPVDYDYDYLSYSVGVNYRFRDDLSAFARYSRGARANADRLLFGPAVSTVTGDLVDADAAVDFVKQAEGGLKYRQGGLALFGTVFYAETEEQNFEATTQRFFNRDYRAWGVELEGSIRRGPFSLSAGATYTDAEIRRDAINPGVEGNRPRRQAEFIYQVTPQFDTERFTIGANVVGTTDSFAQDNNELVLPGFTQVNAFAQVRLMDRVQLAVNANNLFNVKGFTEAEEGTIPANGIVRARSINGRTVSASVRLDF</sequence>
<keyword evidence="3 12" id="KW-1134">Transmembrane beta strand</keyword>
<dbReference type="InterPro" id="IPR000531">
    <property type="entry name" value="Beta-barrel_TonB"/>
</dbReference>
<organism evidence="18 19">
    <name type="scientific">Sphingomonas lenta</name>
    <dbReference type="NCBI Taxonomy" id="1141887"/>
    <lineage>
        <taxon>Bacteria</taxon>
        <taxon>Pseudomonadati</taxon>
        <taxon>Pseudomonadota</taxon>
        <taxon>Alphaproteobacteria</taxon>
        <taxon>Sphingomonadales</taxon>
        <taxon>Sphingomonadaceae</taxon>
        <taxon>Sphingomonas</taxon>
    </lineage>
</organism>
<dbReference type="InterPro" id="IPR012910">
    <property type="entry name" value="Plug_dom"/>
</dbReference>
<feature type="signal peptide" evidence="15">
    <location>
        <begin position="1"/>
        <end position="21"/>
    </location>
</feature>
<accession>A0A2A2SBS7</accession>
<protein>
    <submittedName>
        <fullName evidence="18">TonB-dependent receptor</fullName>
    </submittedName>
</protein>
<dbReference type="InterPro" id="IPR039426">
    <property type="entry name" value="TonB-dep_rcpt-like"/>
</dbReference>
<dbReference type="PANTHER" id="PTHR32552:SF89">
    <property type="entry name" value="CATECHOLATE SIDEROPHORE RECEPTOR FIU"/>
    <property type="match status" value="1"/>
</dbReference>
<comment type="similarity">
    <text evidence="12 13">Belongs to the TonB-dependent receptor family.</text>
</comment>
<keyword evidence="10 12" id="KW-0472">Membrane</keyword>
<dbReference type="OrthoDB" id="7386960at2"/>
<dbReference type="GO" id="GO:0015344">
    <property type="term" value="F:siderophore uptake transmembrane transporter activity"/>
    <property type="evidence" value="ECO:0007669"/>
    <property type="project" value="TreeGrafter"/>
</dbReference>
<evidence type="ECO:0000256" key="15">
    <source>
        <dbReference type="SAM" id="SignalP"/>
    </source>
</evidence>
<evidence type="ECO:0000256" key="11">
    <source>
        <dbReference type="ARBA" id="ARBA00023237"/>
    </source>
</evidence>
<dbReference type="Pfam" id="PF00593">
    <property type="entry name" value="TonB_dep_Rec_b-barrel"/>
    <property type="match status" value="1"/>
</dbReference>
<keyword evidence="5 12" id="KW-0812">Transmembrane</keyword>
<feature type="domain" description="TonB-dependent receptor-like beta-barrel" evidence="16">
    <location>
        <begin position="286"/>
        <end position="794"/>
    </location>
</feature>
<evidence type="ECO:0000256" key="4">
    <source>
        <dbReference type="ARBA" id="ARBA00022496"/>
    </source>
</evidence>
<evidence type="ECO:0000313" key="19">
    <source>
        <dbReference type="Proteomes" id="UP000218151"/>
    </source>
</evidence>
<dbReference type="AlphaFoldDB" id="A0A2A2SBS7"/>
<comment type="caution">
    <text evidence="18">The sequence shown here is derived from an EMBL/GenBank/DDBJ whole genome shotgun (WGS) entry which is preliminary data.</text>
</comment>
<evidence type="ECO:0000256" key="10">
    <source>
        <dbReference type="ARBA" id="ARBA00023136"/>
    </source>
</evidence>
<dbReference type="InterPro" id="IPR037066">
    <property type="entry name" value="Plug_dom_sf"/>
</dbReference>